<dbReference type="Gene3D" id="3.30.70.1290">
    <property type="entry name" value="Transposase IS200-like"/>
    <property type="match status" value="1"/>
</dbReference>
<dbReference type="GO" id="GO:0006313">
    <property type="term" value="P:DNA transposition"/>
    <property type="evidence" value="ECO:0007669"/>
    <property type="project" value="InterPro"/>
</dbReference>
<reference evidence="2 3" key="1">
    <citation type="journal article" date="2016" name="Nat. Commun.">
        <title>Thousands of microbial genomes shed light on interconnected biogeochemical processes in an aquifer system.</title>
        <authorList>
            <person name="Anantharaman K."/>
            <person name="Brown C.T."/>
            <person name="Hug L.A."/>
            <person name="Sharon I."/>
            <person name="Castelle C.J."/>
            <person name="Probst A.J."/>
            <person name="Thomas B.C."/>
            <person name="Singh A."/>
            <person name="Wilkins M.J."/>
            <person name="Karaoz U."/>
            <person name="Brodie E.L."/>
            <person name="Williams K.H."/>
            <person name="Hubbard S.S."/>
            <person name="Banfield J.F."/>
        </authorList>
    </citation>
    <scope>NUCLEOTIDE SEQUENCE [LARGE SCALE GENOMIC DNA]</scope>
</reference>
<comment type="caution">
    <text evidence="2">The sequence shown here is derived from an EMBL/GenBank/DDBJ whole genome shotgun (WGS) entry which is preliminary data.</text>
</comment>
<proteinExistence type="predicted"/>
<dbReference type="InterPro" id="IPR002686">
    <property type="entry name" value="Transposase_17"/>
</dbReference>
<gene>
    <name evidence="2" type="ORF">A3F08_01725</name>
</gene>
<name>A0A1F5ED42_9BACT</name>
<organism evidence="2 3">
    <name type="scientific">Candidatus Berkelbacteria bacterium RIFCSPHIGHO2_12_FULL_36_9</name>
    <dbReference type="NCBI Taxonomy" id="1797469"/>
    <lineage>
        <taxon>Bacteria</taxon>
        <taxon>Candidatus Berkelbacteria</taxon>
    </lineage>
</organism>
<accession>A0A1F5ED42</accession>
<sequence>MTYIRKDPIVNNEVYHILTKSICGYIIFNNESEFSRMINLLRFYRHMRPSMSFSQFNKLSLINQEKFLSNQNKNKKDVLVQIISYSIMPTHLHLTLKQIIDGGISLFMKNVLNSYAKYFNLKHKRKGPLWEARFKNVLIVDDKQLLHLTRYQHLNSVSAGLAEKPEDWPFSSYKEYLGQIDEKNRICNFKDTLDIKPAIYKNFVNDRIAYQKQISRIKKLLLE</sequence>
<dbReference type="GO" id="GO:0003677">
    <property type="term" value="F:DNA binding"/>
    <property type="evidence" value="ECO:0007669"/>
    <property type="project" value="InterPro"/>
</dbReference>
<dbReference type="PANTHER" id="PTHR34322:SF2">
    <property type="entry name" value="TRANSPOSASE IS200-LIKE DOMAIN-CONTAINING PROTEIN"/>
    <property type="match status" value="1"/>
</dbReference>
<protein>
    <recommendedName>
        <fullName evidence="1">Transposase IS200-like domain-containing protein</fullName>
    </recommendedName>
</protein>
<dbReference type="SUPFAM" id="SSF143422">
    <property type="entry name" value="Transposase IS200-like"/>
    <property type="match status" value="1"/>
</dbReference>
<feature type="domain" description="Transposase IS200-like" evidence="1">
    <location>
        <begin position="10"/>
        <end position="155"/>
    </location>
</feature>
<dbReference type="SMART" id="SM01321">
    <property type="entry name" value="Y1_Tnp"/>
    <property type="match status" value="1"/>
</dbReference>
<dbReference type="GO" id="GO:0004803">
    <property type="term" value="F:transposase activity"/>
    <property type="evidence" value="ECO:0007669"/>
    <property type="project" value="InterPro"/>
</dbReference>
<dbReference type="InterPro" id="IPR036515">
    <property type="entry name" value="Transposase_17_sf"/>
</dbReference>
<dbReference type="EMBL" id="MEZV01000059">
    <property type="protein sequence ID" value="OGD65377.1"/>
    <property type="molecule type" value="Genomic_DNA"/>
</dbReference>
<evidence type="ECO:0000313" key="3">
    <source>
        <dbReference type="Proteomes" id="UP000176451"/>
    </source>
</evidence>
<evidence type="ECO:0000313" key="2">
    <source>
        <dbReference type="EMBL" id="OGD65377.1"/>
    </source>
</evidence>
<dbReference type="AlphaFoldDB" id="A0A1F5ED42"/>
<dbReference type="PANTHER" id="PTHR34322">
    <property type="entry name" value="TRANSPOSASE, Y1_TNP DOMAIN-CONTAINING"/>
    <property type="match status" value="1"/>
</dbReference>
<dbReference type="Proteomes" id="UP000176451">
    <property type="component" value="Unassembled WGS sequence"/>
</dbReference>
<evidence type="ECO:0000259" key="1">
    <source>
        <dbReference type="SMART" id="SM01321"/>
    </source>
</evidence>